<feature type="transmembrane region" description="Helical" evidence="12">
    <location>
        <begin position="659"/>
        <end position="683"/>
    </location>
</feature>
<keyword evidence="10" id="KW-0325">Glycoprotein</keyword>
<accession>G3VIP2</accession>
<evidence type="ECO:0000256" key="6">
    <source>
        <dbReference type="ARBA" id="ARBA00022989"/>
    </source>
</evidence>
<evidence type="ECO:0000256" key="8">
    <source>
        <dbReference type="ARBA" id="ARBA00023136"/>
    </source>
</evidence>
<feature type="transmembrane region" description="Helical" evidence="12">
    <location>
        <begin position="746"/>
        <end position="769"/>
    </location>
</feature>
<keyword evidence="8 12" id="KW-0472">Membrane</keyword>
<evidence type="ECO:0000256" key="12">
    <source>
        <dbReference type="SAM" id="Phobius"/>
    </source>
</evidence>
<keyword evidence="7" id="KW-0297">G-protein coupled receptor</keyword>
<evidence type="ECO:0000256" key="2">
    <source>
        <dbReference type="ARBA" id="ARBA00007242"/>
    </source>
</evidence>
<dbReference type="Proteomes" id="UP000007648">
    <property type="component" value="Unassembled WGS sequence"/>
</dbReference>
<gene>
    <name evidence="15" type="primary">LOC100927452</name>
</gene>
<reference evidence="15" key="2">
    <citation type="submission" date="2025-08" db="UniProtKB">
        <authorList>
            <consortium name="Ensembl"/>
        </authorList>
    </citation>
    <scope>IDENTIFICATION</scope>
</reference>
<keyword evidence="11" id="KW-0807">Transducer</keyword>
<reference evidence="15" key="3">
    <citation type="submission" date="2025-09" db="UniProtKB">
        <authorList>
            <consortium name="Ensembl"/>
        </authorList>
    </citation>
    <scope>IDENTIFICATION</scope>
</reference>
<evidence type="ECO:0000256" key="13">
    <source>
        <dbReference type="SAM" id="SignalP"/>
    </source>
</evidence>
<dbReference type="InterPro" id="IPR017978">
    <property type="entry name" value="GPCR_3_C"/>
</dbReference>
<keyword evidence="9" id="KW-0675">Receptor</keyword>
<dbReference type="STRING" id="9305.ENSSHAP00000003046"/>
<keyword evidence="4 12" id="KW-0812">Transmembrane</keyword>
<dbReference type="InterPro" id="IPR000337">
    <property type="entry name" value="GPCR_3"/>
</dbReference>
<evidence type="ECO:0000256" key="11">
    <source>
        <dbReference type="ARBA" id="ARBA00023224"/>
    </source>
</evidence>
<dbReference type="PROSITE" id="PS50259">
    <property type="entry name" value="G_PROTEIN_RECEP_F3_4"/>
    <property type="match status" value="1"/>
</dbReference>
<evidence type="ECO:0000256" key="4">
    <source>
        <dbReference type="ARBA" id="ARBA00022692"/>
    </source>
</evidence>
<keyword evidence="16" id="KW-1185">Reference proteome</keyword>
<dbReference type="GeneTree" id="ENSGT00940000154249"/>
<keyword evidence="3" id="KW-1003">Cell membrane</keyword>
<name>G3VIP2_SARHA</name>
<dbReference type="Pfam" id="PF00003">
    <property type="entry name" value="7tm_3"/>
    <property type="match status" value="1"/>
</dbReference>
<dbReference type="InterPro" id="IPR028082">
    <property type="entry name" value="Peripla_BP_I"/>
</dbReference>
<dbReference type="InParanoid" id="G3VIP2"/>
<dbReference type="HOGENOM" id="CLU_005389_5_0_1"/>
<dbReference type="Gene3D" id="2.10.50.30">
    <property type="entry name" value="GPCR, family 3, nine cysteines domain"/>
    <property type="match status" value="1"/>
</dbReference>
<dbReference type="InterPro" id="IPR038550">
    <property type="entry name" value="GPCR_3_9-Cys_sf"/>
</dbReference>
<feature type="domain" description="G-protein coupled receptors family 3 profile" evidence="14">
    <location>
        <begin position="589"/>
        <end position="851"/>
    </location>
</feature>
<comment type="similarity">
    <text evidence="2">Belongs to the G-protein coupled receptor 3 family.</text>
</comment>
<dbReference type="PRINTS" id="PR01535">
    <property type="entry name" value="VOMERONASL2R"/>
</dbReference>
<dbReference type="PANTHER" id="PTHR24061:SF545">
    <property type="entry name" value="VOMERONASAL 2, RECEPTOR 118-RELATED"/>
    <property type="match status" value="1"/>
</dbReference>
<dbReference type="PANTHER" id="PTHR24061">
    <property type="entry name" value="CALCIUM-SENSING RECEPTOR-RELATED"/>
    <property type="match status" value="1"/>
</dbReference>
<dbReference type="GO" id="GO:0005886">
    <property type="term" value="C:plasma membrane"/>
    <property type="evidence" value="ECO:0007669"/>
    <property type="project" value="UniProtKB-SubCell"/>
</dbReference>
<feature type="transmembrane region" description="Helical" evidence="12">
    <location>
        <begin position="624"/>
        <end position="647"/>
    </location>
</feature>
<dbReference type="Gene3D" id="3.40.50.2300">
    <property type="match status" value="2"/>
</dbReference>
<evidence type="ECO:0000256" key="1">
    <source>
        <dbReference type="ARBA" id="ARBA00004651"/>
    </source>
</evidence>
<feature type="chain" id="PRO_5029677926" description="G-protein coupled receptors family 3 profile domain-containing protein" evidence="13">
    <location>
        <begin position="26"/>
        <end position="853"/>
    </location>
</feature>
<evidence type="ECO:0000313" key="16">
    <source>
        <dbReference type="Proteomes" id="UP000007648"/>
    </source>
</evidence>
<dbReference type="GO" id="GO:0004930">
    <property type="term" value="F:G protein-coupled receptor activity"/>
    <property type="evidence" value="ECO:0007669"/>
    <property type="project" value="UniProtKB-KW"/>
</dbReference>
<dbReference type="AlphaFoldDB" id="G3VIP2"/>
<dbReference type="FunFam" id="2.10.50.30:FF:000002">
    <property type="entry name" value="Vomeronasal 2 receptor, h1"/>
    <property type="match status" value="1"/>
</dbReference>
<protein>
    <recommendedName>
        <fullName evidence="14">G-protein coupled receptors family 3 profile domain-containing protein</fullName>
    </recommendedName>
</protein>
<evidence type="ECO:0000256" key="3">
    <source>
        <dbReference type="ARBA" id="ARBA00022475"/>
    </source>
</evidence>
<evidence type="ECO:0000256" key="5">
    <source>
        <dbReference type="ARBA" id="ARBA00022729"/>
    </source>
</evidence>
<dbReference type="SUPFAM" id="SSF53822">
    <property type="entry name" value="Periplasmic binding protein-like I"/>
    <property type="match status" value="1"/>
</dbReference>
<dbReference type="FunFam" id="3.40.50.2300:FF:000024">
    <property type="entry name" value="Vomeronasal 2, receptor 73"/>
    <property type="match status" value="1"/>
</dbReference>
<feature type="transmembrane region" description="Helical" evidence="12">
    <location>
        <begin position="695"/>
        <end position="718"/>
    </location>
</feature>
<feature type="transmembrane region" description="Helical" evidence="12">
    <location>
        <begin position="589"/>
        <end position="612"/>
    </location>
</feature>
<dbReference type="eggNOG" id="KOG1056">
    <property type="taxonomic scope" value="Eukaryota"/>
</dbReference>
<comment type="subcellular location">
    <subcellularLocation>
        <location evidence="1">Cell membrane</location>
        <topology evidence="1">Multi-pass membrane protein</topology>
    </subcellularLocation>
</comment>
<dbReference type="InterPro" id="IPR001828">
    <property type="entry name" value="ANF_lig-bd_rcpt"/>
</dbReference>
<dbReference type="InterPro" id="IPR000068">
    <property type="entry name" value="GPCR_3_Ca_sens_rcpt-rel"/>
</dbReference>
<reference evidence="15 16" key="1">
    <citation type="journal article" date="2011" name="Proc. Natl. Acad. Sci. U.S.A.">
        <title>Genetic diversity and population structure of the endangered marsupial Sarcophilus harrisii (Tasmanian devil).</title>
        <authorList>
            <person name="Miller W."/>
            <person name="Hayes V.M."/>
            <person name="Ratan A."/>
            <person name="Petersen D.C."/>
            <person name="Wittekindt N.E."/>
            <person name="Miller J."/>
            <person name="Walenz B."/>
            <person name="Knight J."/>
            <person name="Qi J."/>
            <person name="Zhao F."/>
            <person name="Wang Q."/>
            <person name="Bedoya-Reina O.C."/>
            <person name="Katiyar N."/>
            <person name="Tomsho L.P."/>
            <person name="Kasson L.M."/>
            <person name="Hardie R.A."/>
            <person name="Woodbridge P."/>
            <person name="Tindall E.A."/>
            <person name="Bertelsen M.F."/>
            <person name="Dixon D."/>
            <person name="Pyecroft S."/>
            <person name="Helgen K.M."/>
            <person name="Lesk A.M."/>
            <person name="Pringle T.H."/>
            <person name="Patterson N."/>
            <person name="Zhang Y."/>
            <person name="Kreiss A."/>
            <person name="Woods G.M."/>
            <person name="Jones M.E."/>
            <person name="Schuster S.C."/>
        </authorList>
    </citation>
    <scope>NUCLEOTIDE SEQUENCE [LARGE SCALE GENOMIC DNA]</scope>
</reference>
<keyword evidence="6 12" id="KW-1133">Transmembrane helix</keyword>
<dbReference type="Pfam" id="PF07562">
    <property type="entry name" value="NCD3G"/>
    <property type="match status" value="1"/>
</dbReference>
<dbReference type="CDD" id="cd15283">
    <property type="entry name" value="7tmC_V2R_pheromone"/>
    <property type="match status" value="1"/>
</dbReference>
<evidence type="ECO:0000259" key="14">
    <source>
        <dbReference type="PROSITE" id="PS50259"/>
    </source>
</evidence>
<proteinExistence type="inferred from homology"/>
<sequence>MGLEKLRLSPSSMFVILLLQCSLSGYQMIKGPCHIQTTYSPTYRKEGDLILGGFFSLFLKREEKISKDFLSFYVHIMSINNYQHFLTFQFAVDEINKNPHLLPNLTLGYQLLNNFYNYKLAVESSLIWLSGSGPTIPNYKCDKQSNSVAVIGGMSTTLSMAMATILKLYKVPQISYGLYDLLLSDKVQYPYVYQIGSKQSTLHLAFIQLMLHFDWNWVGVVLSDDKKGENFFSNLKEEMVRNGLCVAFKERVPQNIGVDEYFKIFSKIMASSSNVIFIYGDPDSLYQFSTILIDFVVYGKVLVTTSSWDFSPVYNIDSSSHFHGTIIFSDNQRELPGFTDFIKSLNPRVTPEDIFLKNFWESVFLCRLKVENHIEMFYSSCLEGLSLTELHYINLDRIITELSSNVYNAVYLVAHALHHMLQSEARETSHLGQNPDLSWKMHHFLKCTNPVNSANDKSCGNGTRMAAETYDILNFKSFPNSLEILVKVGQAIPLNQEFSINEEDIDWPEDFSQTPTSLCSLKCGPGFKKTVLEGQPICCFDCIVCPQGKISNHTDAEECLQCPEDQYPNRERDRCLPRTVTFLAYEEPLGMTLACVAICFSLLTVLVLGIFVKHRDTPIVKANNLSLSYTLLVSLSLCFLCSLLFIGHPTTATCLLRQTTFAVVFTVAVSSILAKTITVVLAFRATKPGSRLRRWLGSTQYLIVTCTLIQMCLCGIWLGTSPPFLEMDIHSEPGSIIIQCNEGSLLTFYCVLGYMALLALASFTVAFLARNLPDTFNEAKFLTFSMLVFCSVWISFLPSYQSSKGKAIVALEVFAILTSSAGILSCIFAPKCFVILLRSDRNTLKILKRKSAS</sequence>
<keyword evidence="5 13" id="KW-0732">Signal</keyword>
<dbReference type="CDD" id="cd06365">
    <property type="entry name" value="PBP1_pheromone_receptor"/>
    <property type="match status" value="1"/>
</dbReference>
<dbReference type="PRINTS" id="PR00248">
    <property type="entry name" value="GPCRMGR"/>
</dbReference>
<feature type="transmembrane region" description="Helical" evidence="12">
    <location>
        <begin position="813"/>
        <end position="837"/>
    </location>
</feature>
<evidence type="ECO:0000313" key="15">
    <source>
        <dbReference type="Ensembl" id="ENSSHAP00000003046.2"/>
    </source>
</evidence>
<feature type="transmembrane region" description="Helical" evidence="12">
    <location>
        <begin position="781"/>
        <end position="801"/>
    </location>
</feature>
<evidence type="ECO:0000256" key="9">
    <source>
        <dbReference type="ARBA" id="ARBA00023170"/>
    </source>
</evidence>
<dbReference type="Pfam" id="PF01094">
    <property type="entry name" value="ANF_receptor"/>
    <property type="match status" value="1"/>
</dbReference>
<feature type="signal peptide" evidence="13">
    <location>
        <begin position="1"/>
        <end position="25"/>
    </location>
</feature>
<evidence type="ECO:0000256" key="10">
    <source>
        <dbReference type="ARBA" id="ARBA00023180"/>
    </source>
</evidence>
<dbReference type="InterPro" id="IPR011500">
    <property type="entry name" value="GPCR_3_9-Cys_dom"/>
</dbReference>
<dbReference type="Ensembl" id="ENSSHAT00000003082.2">
    <property type="protein sequence ID" value="ENSSHAP00000003046.2"/>
    <property type="gene ID" value="ENSSHAG00000002699.2"/>
</dbReference>
<dbReference type="InterPro" id="IPR004073">
    <property type="entry name" value="GPCR_3_vmron_rcpt_2"/>
</dbReference>
<organism evidence="15 16">
    <name type="scientific">Sarcophilus harrisii</name>
    <name type="common">Tasmanian devil</name>
    <name type="synonym">Sarcophilus laniarius</name>
    <dbReference type="NCBI Taxonomy" id="9305"/>
    <lineage>
        <taxon>Eukaryota</taxon>
        <taxon>Metazoa</taxon>
        <taxon>Chordata</taxon>
        <taxon>Craniata</taxon>
        <taxon>Vertebrata</taxon>
        <taxon>Euteleostomi</taxon>
        <taxon>Mammalia</taxon>
        <taxon>Metatheria</taxon>
        <taxon>Dasyuromorphia</taxon>
        <taxon>Dasyuridae</taxon>
        <taxon>Sarcophilus</taxon>
    </lineage>
</organism>
<evidence type="ECO:0000256" key="7">
    <source>
        <dbReference type="ARBA" id="ARBA00023040"/>
    </source>
</evidence>